<dbReference type="PANTHER" id="PTHR10288">
    <property type="entry name" value="KH DOMAIN CONTAINING RNA BINDING PROTEIN"/>
    <property type="match status" value="1"/>
</dbReference>
<gene>
    <name evidence="5" type="primary">FLK_7</name>
    <name evidence="5" type="ORF">CK203_050319</name>
</gene>
<dbReference type="CDD" id="cd22459">
    <property type="entry name" value="KH-I_PEPPER_rpt1_like"/>
    <property type="match status" value="1"/>
</dbReference>
<proteinExistence type="predicted"/>
<feature type="compositionally biased region" description="Basic and acidic residues" evidence="3">
    <location>
        <begin position="26"/>
        <end position="41"/>
    </location>
</feature>
<dbReference type="PROSITE" id="PS50084">
    <property type="entry name" value="KH_TYPE_1"/>
    <property type="match status" value="1"/>
</dbReference>
<keyword evidence="1" id="KW-0677">Repeat</keyword>
<dbReference type="InterPro" id="IPR036612">
    <property type="entry name" value="KH_dom_type_1_sf"/>
</dbReference>
<dbReference type="SMART" id="SM00322">
    <property type="entry name" value="KH"/>
    <property type="match status" value="1"/>
</dbReference>
<evidence type="ECO:0000313" key="6">
    <source>
        <dbReference type="Proteomes" id="UP000288805"/>
    </source>
</evidence>
<reference evidence="5 6" key="1">
    <citation type="journal article" date="2018" name="PLoS Genet.">
        <title>Population sequencing reveals clonal diversity and ancestral inbreeding in the grapevine cultivar Chardonnay.</title>
        <authorList>
            <person name="Roach M.J."/>
            <person name="Johnson D.L."/>
            <person name="Bohlmann J."/>
            <person name="van Vuuren H.J."/>
            <person name="Jones S.J."/>
            <person name="Pretorius I.S."/>
            <person name="Schmidt S.A."/>
            <person name="Borneman A.R."/>
        </authorList>
    </citation>
    <scope>NUCLEOTIDE SEQUENCE [LARGE SCALE GENOMIC DNA]</scope>
    <source>
        <strain evidence="6">cv. Chardonnay</strain>
        <tissue evidence="5">Leaf</tissue>
    </source>
</reference>
<dbReference type="AlphaFoldDB" id="A0A438GZP0"/>
<dbReference type="InterPro" id="IPR004088">
    <property type="entry name" value="KH_dom_type_1"/>
</dbReference>
<accession>A0A438GZP0</accession>
<sequence length="126" mass="14117">MAEVEENFGEPDMDQLPEDSQPQQKRGRDDDSAIGGGEKRWPGWPGESVFRMLVPAQKVGSIIGRKGEFIKKIVEETRARIKILDGPPGTAERAVIFLYYPLLIAIAKEWRKGIIGIHLYILGEEA</sequence>
<evidence type="ECO:0000256" key="1">
    <source>
        <dbReference type="ARBA" id="ARBA00022737"/>
    </source>
</evidence>
<keyword evidence="2" id="KW-0694">RNA-binding</keyword>
<evidence type="ECO:0000313" key="5">
    <source>
        <dbReference type="EMBL" id="RVW77760.1"/>
    </source>
</evidence>
<evidence type="ECO:0000256" key="3">
    <source>
        <dbReference type="SAM" id="MobiDB-lite"/>
    </source>
</evidence>
<evidence type="ECO:0000259" key="4">
    <source>
        <dbReference type="SMART" id="SM00322"/>
    </source>
</evidence>
<dbReference type="Proteomes" id="UP000288805">
    <property type="component" value="Unassembled WGS sequence"/>
</dbReference>
<evidence type="ECO:0000256" key="2">
    <source>
        <dbReference type="PROSITE-ProRule" id="PRU00117"/>
    </source>
</evidence>
<dbReference type="SUPFAM" id="SSF54791">
    <property type="entry name" value="Eukaryotic type KH-domain (KH-domain type I)"/>
    <property type="match status" value="1"/>
</dbReference>
<feature type="region of interest" description="Disordered" evidence="3">
    <location>
        <begin position="1"/>
        <end position="44"/>
    </location>
</feature>
<dbReference type="EMBL" id="QGNW01000308">
    <property type="protein sequence ID" value="RVW77760.1"/>
    <property type="molecule type" value="Genomic_DNA"/>
</dbReference>
<name>A0A438GZP0_VITVI</name>
<organism evidence="5 6">
    <name type="scientific">Vitis vinifera</name>
    <name type="common">Grape</name>
    <dbReference type="NCBI Taxonomy" id="29760"/>
    <lineage>
        <taxon>Eukaryota</taxon>
        <taxon>Viridiplantae</taxon>
        <taxon>Streptophyta</taxon>
        <taxon>Embryophyta</taxon>
        <taxon>Tracheophyta</taxon>
        <taxon>Spermatophyta</taxon>
        <taxon>Magnoliopsida</taxon>
        <taxon>eudicotyledons</taxon>
        <taxon>Gunneridae</taxon>
        <taxon>Pentapetalae</taxon>
        <taxon>rosids</taxon>
        <taxon>Vitales</taxon>
        <taxon>Vitaceae</taxon>
        <taxon>Viteae</taxon>
        <taxon>Vitis</taxon>
    </lineage>
</organism>
<comment type="caution">
    <text evidence="5">The sequence shown here is derived from an EMBL/GenBank/DDBJ whole genome shotgun (WGS) entry which is preliminary data.</text>
</comment>
<dbReference type="Pfam" id="PF00013">
    <property type="entry name" value="KH_1"/>
    <property type="match status" value="1"/>
</dbReference>
<protein>
    <submittedName>
        <fullName evidence="5">Flowering locus K-likey domain</fullName>
    </submittedName>
</protein>
<feature type="domain" description="K Homology" evidence="4">
    <location>
        <begin position="46"/>
        <end position="116"/>
    </location>
</feature>
<dbReference type="GO" id="GO:0003723">
    <property type="term" value="F:RNA binding"/>
    <property type="evidence" value="ECO:0007669"/>
    <property type="project" value="UniProtKB-UniRule"/>
</dbReference>
<feature type="compositionally biased region" description="Acidic residues" evidence="3">
    <location>
        <begin position="1"/>
        <end position="17"/>
    </location>
</feature>
<dbReference type="InterPro" id="IPR004087">
    <property type="entry name" value="KH_dom"/>
</dbReference>
<dbReference type="Gene3D" id="3.30.1370.10">
    <property type="entry name" value="K Homology domain, type 1"/>
    <property type="match status" value="1"/>
</dbReference>